<gene>
    <name evidence="2" type="ORF">Sgleb_59510</name>
</gene>
<feature type="domain" description="Aminoglycoside phosphotransferase" evidence="1">
    <location>
        <begin position="12"/>
        <end position="190"/>
    </location>
</feature>
<dbReference type="InterPro" id="IPR011009">
    <property type="entry name" value="Kinase-like_dom_sf"/>
</dbReference>
<dbReference type="Gene3D" id="3.90.1200.10">
    <property type="match status" value="1"/>
</dbReference>
<comment type="caution">
    <text evidence="2">The sequence shown here is derived from an EMBL/GenBank/DDBJ whole genome shotgun (WGS) entry which is preliminary data.</text>
</comment>
<keyword evidence="3" id="KW-1185">Reference proteome</keyword>
<dbReference type="SUPFAM" id="SSF56112">
    <property type="entry name" value="Protein kinase-like (PK-like)"/>
    <property type="match status" value="1"/>
</dbReference>
<protein>
    <recommendedName>
        <fullName evidence="1">Aminoglycoside phosphotransferase domain-containing protein</fullName>
    </recommendedName>
</protein>
<dbReference type="RefSeq" id="WP_190141069.1">
    <property type="nucleotide sequence ID" value="NZ_BLIO01000001.1"/>
</dbReference>
<proteinExistence type="predicted"/>
<accession>A0A640T3Y6</accession>
<dbReference type="InterPro" id="IPR002575">
    <property type="entry name" value="Aminoglycoside_PTrfase"/>
</dbReference>
<dbReference type="Proteomes" id="UP000430079">
    <property type="component" value="Unassembled WGS sequence"/>
</dbReference>
<sequence>MTPFYFTKHYETPAKATAAAHNYGWLATHVKPLRQPAVTVIGPASLTFEHIDGRHAQEEDLRSLAALLGDAHGAAWTSDLHEARLDVSHEFRDGSLLAGFRSCREVALRKRLEQGFLPDTAALHAMLTLLERSTEGPAAFYKDSNPRNFLITKDGTVFCVDTDDLTLAPFGYDLAKLIATLIMTHGPIEPPDIEAALNSYNHAAARHDAQLGATSRERLGDFLALHAVLTAPYAGRHGYRYGWLHQRPQFQGTS</sequence>
<organism evidence="2 3">
    <name type="scientific">Streptomyces glebosus</name>
    <dbReference type="NCBI Taxonomy" id="249580"/>
    <lineage>
        <taxon>Bacteria</taxon>
        <taxon>Bacillati</taxon>
        <taxon>Actinomycetota</taxon>
        <taxon>Actinomycetes</taxon>
        <taxon>Kitasatosporales</taxon>
        <taxon>Streptomycetaceae</taxon>
        <taxon>Streptomyces</taxon>
    </lineage>
</organism>
<dbReference type="EMBL" id="BLIO01000001">
    <property type="protein sequence ID" value="GFE17904.1"/>
    <property type="molecule type" value="Genomic_DNA"/>
</dbReference>
<reference evidence="2 3" key="1">
    <citation type="submission" date="2019-12" db="EMBL/GenBank/DDBJ databases">
        <title>Whole genome shotgun sequence of Streptomyces hygroscopicus subsp. glebosus NBRC 13786.</title>
        <authorList>
            <person name="Ichikawa N."/>
            <person name="Kimura A."/>
            <person name="Kitahashi Y."/>
            <person name="Komaki H."/>
            <person name="Tamura T."/>
        </authorList>
    </citation>
    <scope>NUCLEOTIDE SEQUENCE [LARGE SCALE GENOMIC DNA]</scope>
    <source>
        <strain evidence="2 3">NBRC 13786</strain>
    </source>
</reference>
<dbReference type="Pfam" id="PF01636">
    <property type="entry name" value="APH"/>
    <property type="match status" value="1"/>
</dbReference>
<dbReference type="AlphaFoldDB" id="A0A640T3Y6"/>
<evidence type="ECO:0000259" key="1">
    <source>
        <dbReference type="Pfam" id="PF01636"/>
    </source>
</evidence>
<evidence type="ECO:0000313" key="2">
    <source>
        <dbReference type="EMBL" id="GFE17904.1"/>
    </source>
</evidence>
<evidence type="ECO:0000313" key="3">
    <source>
        <dbReference type="Proteomes" id="UP000430079"/>
    </source>
</evidence>
<name>A0A640T3Y6_9ACTN</name>